<accession>A0A2M3ZRX6</accession>
<proteinExistence type="predicted"/>
<evidence type="ECO:0000313" key="2">
    <source>
        <dbReference type="EMBL" id="MBW31242.1"/>
    </source>
</evidence>
<feature type="signal peptide" evidence="1">
    <location>
        <begin position="1"/>
        <end position="20"/>
    </location>
</feature>
<sequence length="66" mass="7643">MRCNFCEIIAFLIKLFLVACTNTASLHEKNEVSKINGRKYYSAYLVEIEYTHCPSNRTGTIDSRQH</sequence>
<dbReference type="EMBL" id="GGFM01010491">
    <property type="protein sequence ID" value="MBW31242.1"/>
    <property type="molecule type" value="Transcribed_RNA"/>
</dbReference>
<dbReference type="AlphaFoldDB" id="A0A2M3ZRX6"/>
<keyword evidence="1" id="KW-0732">Signal</keyword>
<organism evidence="2">
    <name type="scientific">Anopheles braziliensis</name>
    <dbReference type="NCBI Taxonomy" id="58242"/>
    <lineage>
        <taxon>Eukaryota</taxon>
        <taxon>Metazoa</taxon>
        <taxon>Ecdysozoa</taxon>
        <taxon>Arthropoda</taxon>
        <taxon>Hexapoda</taxon>
        <taxon>Insecta</taxon>
        <taxon>Pterygota</taxon>
        <taxon>Neoptera</taxon>
        <taxon>Endopterygota</taxon>
        <taxon>Diptera</taxon>
        <taxon>Nematocera</taxon>
        <taxon>Culicoidea</taxon>
        <taxon>Culicidae</taxon>
        <taxon>Anophelinae</taxon>
        <taxon>Anopheles</taxon>
    </lineage>
</organism>
<protein>
    <submittedName>
        <fullName evidence="2">Putative secreted peptide</fullName>
    </submittedName>
</protein>
<feature type="chain" id="PRO_5015005572" evidence="1">
    <location>
        <begin position="21"/>
        <end position="66"/>
    </location>
</feature>
<name>A0A2M3ZRX6_9DIPT</name>
<evidence type="ECO:0000256" key="1">
    <source>
        <dbReference type="SAM" id="SignalP"/>
    </source>
</evidence>
<reference evidence="2" key="1">
    <citation type="submission" date="2018-01" db="EMBL/GenBank/DDBJ databases">
        <title>An insight into the sialome of Amazonian anophelines.</title>
        <authorList>
            <person name="Ribeiro J.M."/>
            <person name="Scarpassa V."/>
            <person name="Calvo E."/>
        </authorList>
    </citation>
    <scope>NUCLEOTIDE SEQUENCE</scope>
    <source>
        <tissue evidence="2">Salivary glands</tissue>
    </source>
</reference>